<organism evidence="5">
    <name type="scientific">Candidatus Mycoplasma haematominutum 'Birmingham 1'</name>
    <dbReference type="NCBI Taxonomy" id="1116213"/>
    <lineage>
        <taxon>Bacteria</taxon>
        <taxon>Bacillati</taxon>
        <taxon>Mycoplasmatota</taxon>
        <taxon>Mollicutes</taxon>
        <taxon>Mycoplasmataceae</taxon>
        <taxon>Mycoplasma</taxon>
    </lineage>
</organism>
<dbReference type="GO" id="GO:0003735">
    <property type="term" value="F:structural constituent of ribosome"/>
    <property type="evidence" value="ECO:0007669"/>
    <property type="project" value="InterPro"/>
</dbReference>
<proteinExistence type="inferred from homology"/>
<dbReference type="InterPro" id="IPR026569">
    <property type="entry name" value="Ribosomal_bL28"/>
</dbReference>
<dbReference type="InterPro" id="IPR050096">
    <property type="entry name" value="Bacterial_rp_bL28"/>
</dbReference>
<evidence type="ECO:0000256" key="2">
    <source>
        <dbReference type="ARBA" id="ARBA00022980"/>
    </source>
</evidence>
<keyword evidence="3" id="KW-0687">Ribonucleoprotein</keyword>
<dbReference type="Pfam" id="PF00830">
    <property type="entry name" value="Ribosomal_L28"/>
    <property type="match status" value="1"/>
</dbReference>
<reference evidence="5" key="1">
    <citation type="submission" date="2011-11" db="EMBL/GenBank/DDBJ databases">
        <title>Complete genome sequence of Candidatus Mycoplasma haemominutum.</title>
        <authorList>
            <person name="Barker E.N."/>
            <person name="Darby A.C."/>
            <person name="Helps C.R."/>
            <person name="Peters I.R."/>
            <person name="Hughes M.A."/>
            <person name="Radford A.D."/>
            <person name="Novacco M."/>
            <person name="Boretti F."/>
            <person name="Hofmann-Lehmann R."/>
            <person name="Tasker S."/>
        </authorList>
    </citation>
    <scope>NUCLEOTIDE SEQUENCE</scope>
    <source>
        <strain evidence="5">Birmingham 1</strain>
    </source>
</reference>
<dbReference type="InterPro" id="IPR034704">
    <property type="entry name" value="Ribosomal_bL28/bL31-like_sf"/>
</dbReference>
<name>G8C300_9MOLU</name>
<gene>
    <name evidence="5" type="primary">rpmB</name>
    <name evidence="5" type="ORF">MHM_01800</name>
</gene>
<reference evidence="5" key="2">
    <citation type="submission" date="2011-11" db="EMBL/GenBank/DDBJ databases">
        <authorList>
            <person name="Barker E."/>
        </authorList>
    </citation>
    <scope>NUCLEOTIDE SEQUENCE</scope>
    <source>
        <strain evidence="5">Birmingham 1</strain>
    </source>
</reference>
<feature type="compositionally biased region" description="Basic and acidic residues" evidence="4">
    <location>
        <begin position="1"/>
        <end position="11"/>
    </location>
</feature>
<dbReference type="OrthoDB" id="9805609at2"/>
<feature type="region of interest" description="Disordered" evidence="4">
    <location>
        <begin position="1"/>
        <end position="22"/>
    </location>
</feature>
<dbReference type="Gene3D" id="2.30.170.40">
    <property type="entry name" value="Ribosomal protein L28/L24"/>
    <property type="match status" value="1"/>
</dbReference>
<evidence type="ECO:0000256" key="3">
    <source>
        <dbReference type="ARBA" id="ARBA00023274"/>
    </source>
</evidence>
<dbReference type="SUPFAM" id="SSF143800">
    <property type="entry name" value="L28p-like"/>
    <property type="match status" value="1"/>
</dbReference>
<keyword evidence="2 5" id="KW-0689">Ribosomal protein</keyword>
<accession>G8C300</accession>
<evidence type="ECO:0000256" key="1">
    <source>
        <dbReference type="ARBA" id="ARBA00008760"/>
    </source>
</evidence>
<dbReference type="AlphaFoldDB" id="G8C300"/>
<comment type="similarity">
    <text evidence="1">Belongs to the bacterial ribosomal protein bL28 family.</text>
</comment>
<protein>
    <submittedName>
        <fullName evidence="5">Ribosomal protein L28</fullName>
    </submittedName>
</protein>
<sequence length="67" mass="7695">MGCRLDRETGRRSITGNNRSKAMNATKRAWNLNIQQFRLVCAKTGKPFSVRTSVKTVRTWKKQGLIK</sequence>
<evidence type="ECO:0000313" key="5">
    <source>
        <dbReference type="EMBL" id="CCE66698.1"/>
    </source>
</evidence>
<dbReference type="GO" id="GO:0005840">
    <property type="term" value="C:ribosome"/>
    <property type="evidence" value="ECO:0007669"/>
    <property type="project" value="UniProtKB-KW"/>
</dbReference>
<dbReference type="InterPro" id="IPR037147">
    <property type="entry name" value="Ribosomal_bL28_sf"/>
</dbReference>
<dbReference type="GO" id="GO:1990904">
    <property type="term" value="C:ribonucleoprotein complex"/>
    <property type="evidence" value="ECO:0007669"/>
    <property type="project" value="UniProtKB-KW"/>
</dbReference>
<dbReference type="PATRIC" id="fig|1116213.3.peg.191"/>
<dbReference type="HOGENOM" id="CLU_064548_7_2_14"/>
<dbReference type="PANTHER" id="PTHR39080">
    <property type="entry name" value="50S RIBOSOMAL PROTEIN L28"/>
    <property type="match status" value="1"/>
</dbReference>
<dbReference type="PANTHER" id="PTHR39080:SF1">
    <property type="entry name" value="LARGE RIBOSOMAL SUBUNIT PROTEIN BL28A"/>
    <property type="match status" value="1"/>
</dbReference>
<dbReference type="EMBL" id="HE613254">
    <property type="protein sequence ID" value="CCE66698.1"/>
    <property type="molecule type" value="Genomic_DNA"/>
</dbReference>
<feature type="compositionally biased region" description="Polar residues" evidence="4">
    <location>
        <begin position="12"/>
        <end position="22"/>
    </location>
</feature>
<evidence type="ECO:0000256" key="4">
    <source>
        <dbReference type="SAM" id="MobiDB-lite"/>
    </source>
</evidence>
<dbReference type="KEGG" id="mhb:MHM_01800"/>